<dbReference type="InterPro" id="IPR052055">
    <property type="entry name" value="Hepadnavirus_pol/RT"/>
</dbReference>
<sequence length="750" mass="86839">MAESESQEASTQQLTQQLQNAISDLSTLKRDTQDALNQFKDHQKTSIEKFNKKLERKRKIDQVIFNKPGNEEQYKHAKQVLESMENVEEAITENRLEDAKKALEEERYWEIEENEQASVAGKIQKFAKFWESELDAPPFILDIVKTGYSLPFITTPPPAYSRNNKSSKREHIFTEKSIKELLKNNCIQEVDYIPHCVNPLSVAERNNKLRLVLDLRNVNKYIQVNKFKYENLKTASDLIDSDDFMITFDLKSGYHHVPINANFYTYLGFSWEFDGVTKYFVFVVLPFGLCSACWVFTKLMRQLVKKWRGQGIKSIMYLDDGIAAGYPKSLMIVQRNSMVSDLMSSGLTINIKKSSLEPEIEKEWLGFTINTNDMRMYIPNKKLKAVLSFLDTILRFDYVTTRSIAKFAGRIIAMSIAIGPLTRLFTRQMYKFIDDKNSLGCTWDSYRPLTTEVKSELTFWKSNLSAVNGLEFKTSPEITKICYSDASQYAYGGFIVEKLNNVIAQGNFSNFEANTSSTYRELSAVKNVLSSLAHKLKNNAVQWNSDNENVTRIINAGSTKEYLQKLAIDIYNINVRNNIRLYPQWIPREKNQIADSISKSFDTDNWSIDNETFNYIQNTYGVFTIDRFADNKNTKTERFNSKNFCPNTEEVNAFVSHWGNEINWLCPPTYLIGKAIKHLKLCRAKGVLFVPVWKSSYFWPLLTRDGINFESFIKHFLVLDPFYFNYSRTKSVFEGFAKFYALALLIDFSE</sequence>
<dbReference type="EnsemblMetazoa" id="CLYHEMT013311.1">
    <property type="protein sequence ID" value="CLYHEMP013311.1"/>
    <property type="gene ID" value="CLYHEMG013311"/>
</dbReference>
<dbReference type="InterPro" id="IPR002156">
    <property type="entry name" value="RNaseH_domain"/>
</dbReference>
<dbReference type="InterPro" id="IPR043128">
    <property type="entry name" value="Rev_trsase/Diguanyl_cyclase"/>
</dbReference>
<dbReference type="CDD" id="cd03714">
    <property type="entry name" value="RT_DIRS1"/>
    <property type="match status" value="1"/>
</dbReference>
<dbReference type="GO" id="GO:0003677">
    <property type="term" value="F:DNA binding"/>
    <property type="evidence" value="ECO:0007669"/>
    <property type="project" value="InterPro"/>
</dbReference>
<proteinExistence type="predicted"/>
<protein>
    <recommendedName>
        <fullName evidence="1">Reverse transcriptase domain-containing protein</fullName>
    </recommendedName>
</protein>
<dbReference type="SUPFAM" id="SSF56672">
    <property type="entry name" value="DNA/RNA polymerases"/>
    <property type="match status" value="1"/>
</dbReference>
<dbReference type="Gene3D" id="3.10.10.10">
    <property type="entry name" value="HIV Type 1 Reverse Transcriptase, subunit A, domain 1"/>
    <property type="match status" value="1"/>
</dbReference>
<dbReference type="Proteomes" id="UP000594262">
    <property type="component" value="Unplaced"/>
</dbReference>
<dbReference type="CDD" id="cd09275">
    <property type="entry name" value="RNase_HI_RT_DIRS1"/>
    <property type="match status" value="1"/>
</dbReference>
<accession>A0A7M5WUR7</accession>
<dbReference type="Pfam" id="PF00078">
    <property type="entry name" value="RVT_1"/>
    <property type="match status" value="1"/>
</dbReference>
<evidence type="ECO:0000313" key="3">
    <source>
        <dbReference type="Proteomes" id="UP000594262"/>
    </source>
</evidence>
<dbReference type="PROSITE" id="PS50878">
    <property type="entry name" value="RT_POL"/>
    <property type="match status" value="1"/>
</dbReference>
<evidence type="ECO:0000259" key="1">
    <source>
        <dbReference type="PROSITE" id="PS50878"/>
    </source>
</evidence>
<feature type="domain" description="Reverse transcriptase" evidence="1">
    <location>
        <begin position="162"/>
        <end position="369"/>
    </location>
</feature>
<dbReference type="InterPro" id="IPR008593">
    <property type="entry name" value="Dam_MeTrfase"/>
</dbReference>
<organism evidence="2 3">
    <name type="scientific">Clytia hemisphaerica</name>
    <dbReference type="NCBI Taxonomy" id="252671"/>
    <lineage>
        <taxon>Eukaryota</taxon>
        <taxon>Metazoa</taxon>
        <taxon>Cnidaria</taxon>
        <taxon>Hydrozoa</taxon>
        <taxon>Hydroidolina</taxon>
        <taxon>Leptothecata</taxon>
        <taxon>Obeliida</taxon>
        <taxon>Clytiidae</taxon>
        <taxon>Clytia</taxon>
    </lineage>
</organism>
<dbReference type="GO" id="GO:0009007">
    <property type="term" value="F:site-specific DNA-methyltransferase (adenine-specific) activity"/>
    <property type="evidence" value="ECO:0007669"/>
    <property type="project" value="InterPro"/>
</dbReference>
<dbReference type="OrthoDB" id="5949962at2759"/>
<dbReference type="PANTHER" id="PTHR33050:SF7">
    <property type="entry name" value="RIBONUCLEASE H"/>
    <property type="match status" value="1"/>
</dbReference>
<dbReference type="InterPro" id="IPR043502">
    <property type="entry name" value="DNA/RNA_pol_sf"/>
</dbReference>
<dbReference type="GO" id="GO:0009307">
    <property type="term" value="P:DNA restriction-modification system"/>
    <property type="evidence" value="ECO:0007669"/>
    <property type="project" value="InterPro"/>
</dbReference>
<dbReference type="Gene3D" id="3.30.420.10">
    <property type="entry name" value="Ribonuclease H-like superfamily/Ribonuclease H"/>
    <property type="match status" value="1"/>
</dbReference>
<reference evidence="2" key="1">
    <citation type="submission" date="2021-01" db="UniProtKB">
        <authorList>
            <consortium name="EnsemblMetazoa"/>
        </authorList>
    </citation>
    <scope>IDENTIFICATION</scope>
</reference>
<evidence type="ECO:0000313" key="2">
    <source>
        <dbReference type="EnsemblMetazoa" id="CLYHEMP013311.1"/>
    </source>
</evidence>
<keyword evidence="3" id="KW-1185">Reference proteome</keyword>
<name>A0A7M5WUR7_9CNID</name>
<dbReference type="GO" id="GO:0004523">
    <property type="term" value="F:RNA-DNA hybrid ribonuclease activity"/>
    <property type="evidence" value="ECO:0007669"/>
    <property type="project" value="InterPro"/>
</dbReference>
<dbReference type="Gene3D" id="3.30.70.270">
    <property type="match status" value="1"/>
</dbReference>
<dbReference type="AlphaFoldDB" id="A0A7M5WUR7"/>
<dbReference type="InterPro" id="IPR000477">
    <property type="entry name" value="RT_dom"/>
</dbReference>
<dbReference type="InterPro" id="IPR036397">
    <property type="entry name" value="RNaseH_sf"/>
</dbReference>
<dbReference type="Pfam" id="PF05869">
    <property type="entry name" value="Dam"/>
    <property type="match status" value="1"/>
</dbReference>
<dbReference type="PANTHER" id="PTHR33050">
    <property type="entry name" value="REVERSE TRANSCRIPTASE DOMAIN-CONTAINING PROTEIN"/>
    <property type="match status" value="1"/>
</dbReference>
<dbReference type="Pfam" id="PF13456">
    <property type="entry name" value="RVT_3"/>
    <property type="match status" value="1"/>
</dbReference>